<evidence type="ECO:0000313" key="1">
    <source>
        <dbReference type="EMBL" id="MCH92749.1"/>
    </source>
</evidence>
<dbReference type="Proteomes" id="UP000265520">
    <property type="component" value="Unassembled WGS sequence"/>
</dbReference>
<proteinExistence type="predicted"/>
<keyword evidence="2" id="KW-1185">Reference proteome</keyword>
<accession>A0A392N0P2</accession>
<dbReference type="EMBL" id="LXQA010023352">
    <property type="protein sequence ID" value="MCH92749.1"/>
    <property type="molecule type" value="Genomic_DNA"/>
</dbReference>
<organism evidence="1 2">
    <name type="scientific">Trifolium medium</name>
    <dbReference type="NCBI Taxonomy" id="97028"/>
    <lineage>
        <taxon>Eukaryota</taxon>
        <taxon>Viridiplantae</taxon>
        <taxon>Streptophyta</taxon>
        <taxon>Embryophyta</taxon>
        <taxon>Tracheophyta</taxon>
        <taxon>Spermatophyta</taxon>
        <taxon>Magnoliopsida</taxon>
        <taxon>eudicotyledons</taxon>
        <taxon>Gunneridae</taxon>
        <taxon>Pentapetalae</taxon>
        <taxon>rosids</taxon>
        <taxon>fabids</taxon>
        <taxon>Fabales</taxon>
        <taxon>Fabaceae</taxon>
        <taxon>Papilionoideae</taxon>
        <taxon>50 kb inversion clade</taxon>
        <taxon>NPAAA clade</taxon>
        <taxon>Hologalegina</taxon>
        <taxon>IRL clade</taxon>
        <taxon>Trifolieae</taxon>
        <taxon>Trifolium</taxon>
    </lineage>
</organism>
<name>A0A392N0P2_9FABA</name>
<reference evidence="1 2" key="1">
    <citation type="journal article" date="2018" name="Front. Plant Sci.">
        <title>Red Clover (Trifolium pratense) and Zigzag Clover (T. medium) - A Picture of Genomic Similarities and Differences.</title>
        <authorList>
            <person name="Dluhosova J."/>
            <person name="Istvanek J."/>
            <person name="Nedelnik J."/>
            <person name="Repkova J."/>
        </authorList>
    </citation>
    <scope>NUCLEOTIDE SEQUENCE [LARGE SCALE GENOMIC DNA]</scope>
    <source>
        <strain evidence="2">cv. 10/8</strain>
        <tissue evidence="1">Leaf</tissue>
    </source>
</reference>
<dbReference type="AlphaFoldDB" id="A0A392N0P2"/>
<gene>
    <name evidence="1" type="ORF">A2U01_0013692</name>
</gene>
<comment type="caution">
    <text evidence="1">The sequence shown here is derived from an EMBL/GenBank/DDBJ whole genome shotgun (WGS) entry which is preliminary data.</text>
</comment>
<evidence type="ECO:0000313" key="2">
    <source>
        <dbReference type="Proteomes" id="UP000265520"/>
    </source>
</evidence>
<protein>
    <submittedName>
        <fullName evidence="1">Uncharacterized protein</fullName>
    </submittedName>
</protein>
<sequence>MLEKCFEENEFVSFHVLEVGETVVERADGNDFGGVCVFVESANSQGGLVDAIVGSAKRWFCFVEHGIDIIHRIVVVHD</sequence>